<name>A0A7D4I6X9_9BURK</name>
<dbReference type="KEGG" id="apes:FOC84_09055"/>
<evidence type="ECO:0000313" key="2">
    <source>
        <dbReference type="EMBL" id="QKH35082.1"/>
    </source>
</evidence>
<keyword evidence="3" id="KW-1185">Reference proteome</keyword>
<organism evidence="2 3">
    <name type="scientific">Achromobacter pestifer</name>
    <dbReference type="NCBI Taxonomy" id="1353889"/>
    <lineage>
        <taxon>Bacteria</taxon>
        <taxon>Pseudomonadati</taxon>
        <taxon>Pseudomonadota</taxon>
        <taxon>Betaproteobacteria</taxon>
        <taxon>Burkholderiales</taxon>
        <taxon>Alcaligenaceae</taxon>
        <taxon>Achromobacter</taxon>
    </lineage>
</organism>
<reference evidence="2 3" key="1">
    <citation type="submission" date="2020-05" db="EMBL/GenBank/DDBJ databases">
        <title>FDA dAtabase for Regulatory Grade micrObial Sequences (FDA-ARGOS): Supporting development and validation of Infectious Disease Dx tests.</title>
        <authorList>
            <person name="Sproer C."/>
            <person name="Gronow S."/>
            <person name="Severitt S."/>
            <person name="Schroder I."/>
            <person name="Tallon L."/>
            <person name="Sadzewicz L."/>
            <person name="Zhao X."/>
            <person name="Vavikolanu K."/>
            <person name="Mehta A."/>
            <person name="Aluvathingal J."/>
            <person name="Nadendla S."/>
            <person name="Myers T."/>
            <person name="Yan Y."/>
            <person name="Sichtig H."/>
        </authorList>
    </citation>
    <scope>NUCLEOTIDE SEQUENCE [LARGE SCALE GENOMIC DNA]</scope>
    <source>
        <strain evidence="2 3">FDAARGOS_790</strain>
    </source>
</reference>
<accession>A0A7D4I6X9</accession>
<feature type="compositionally biased region" description="Polar residues" evidence="1">
    <location>
        <begin position="1"/>
        <end position="16"/>
    </location>
</feature>
<dbReference type="InterPro" id="IPR052931">
    <property type="entry name" value="Prophage_regulatory_activator"/>
</dbReference>
<dbReference type="PANTHER" id="PTHR36154">
    <property type="entry name" value="DNA-BINDING TRANSCRIPTIONAL ACTIVATOR ALPA"/>
    <property type="match status" value="1"/>
</dbReference>
<gene>
    <name evidence="2" type="ORF">FOC84_09055</name>
</gene>
<protein>
    <submittedName>
        <fullName evidence="2">AlpA family phage regulatory protein</fullName>
    </submittedName>
</protein>
<dbReference type="InterPro" id="IPR010260">
    <property type="entry name" value="AlpA"/>
</dbReference>
<evidence type="ECO:0000313" key="3">
    <source>
        <dbReference type="Proteomes" id="UP000500970"/>
    </source>
</evidence>
<dbReference type="Proteomes" id="UP000500970">
    <property type="component" value="Chromosome"/>
</dbReference>
<proteinExistence type="predicted"/>
<dbReference type="Gene3D" id="1.10.238.160">
    <property type="match status" value="1"/>
</dbReference>
<dbReference type="PANTHER" id="PTHR36154:SF1">
    <property type="entry name" value="DNA-BINDING TRANSCRIPTIONAL ACTIVATOR ALPA"/>
    <property type="match status" value="1"/>
</dbReference>
<feature type="region of interest" description="Disordered" evidence="1">
    <location>
        <begin position="1"/>
        <end position="27"/>
    </location>
</feature>
<dbReference type="EMBL" id="CP053985">
    <property type="protein sequence ID" value="QKH35082.1"/>
    <property type="molecule type" value="Genomic_DNA"/>
</dbReference>
<dbReference type="Pfam" id="PF05930">
    <property type="entry name" value="Phage_AlpA"/>
    <property type="match status" value="1"/>
</dbReference>
<dbReference type="AlphaFoldDB" id="A0A7D4I6X9"/>
<evidence type="ECO:0000256" key="1">
    <source>
        <dbReference type="SAM" id="MobiDB-lite"/>
    </source>
</evidence>
<sequence>MSLPLNQASPDSTRSPANAEAGTTFLRRQSVEQMTGLSRSSIYSFMARDLFPKPIPIGPKAVRWSSREILSWMSERTAQRG</sequence>